<gene>
    <name evidence="3" type="ORF">WN55_11473</name>
</gene>
<evidence type="ECO:0000256" key="1">
    <source>
        <dbReference type="ARBA" id="ARBA00022614"/>
    </source>
</evidence>
<dbReference type="AlphaFoldDB" id="A0A154PCT5"/>
<sequence>MVRLSPEYIEKKCSQAQLNKSCSKKVKKRELYSTTHLRMNNMFISSIGNIADYKNLKVIYLQNNHISAIENLHFASNLTHLYLQHNVIRKIENLESLENLQTLYLAYNNIVVVEGLEYLKNLTTLDIQNQNLSLGETLCFDPRSIDTLSTSLQVLNVSGNKMTSLKDIKNLHKLEILDARKNLLDDIEDLTEIISALISLKDLSLQGNPVTQHYRYKENLIANNDTISNFNGKTITDVCRCFMKKFKIEKHLYRNKKSSRATLDEDITSSLNLPPALKKSISRAMFQHSGPKLSITISSAICDMQPQIFPAWKTGTKSVRHGHITPRPFWSNVTKKTKQPHVVRSLIKSKAIKLPPITPSSNI</sequence>
<dbReference type="InterPro" id="IPR032675">
    <property type="entry name" value="LRR_dom_sf"/>
</dbReference>
<keyword evidence="4" id="KW-1185">Reference proteome</keyword>
<dbReference type="PANTHER" id="PTHR46652:SF3">
    <property type="entry name" value="LEUCINE-RICH REPEAT-CONTAINING PROTEIN 9"/>
    <property type="match status" value="1"/>
</dbReference>
<protein>
    <submittedName>
        <fullName evidence="3">Protein phosphatase 1 regulatory subunit 42</fullName>
    </submittedName>
</protein>
<dbReference type="InterPro" id="IPR025875">
    <property type="entry name" value="Leu-rich_rpt_4"/>
</dbReference>
<accession>A0A154PCT5</accession>
<dbReference type="InterPro" id="IPR001611">
    <property type="entry name" value="Leu-rich_rpt"/>
</dbReference>
<keyword evidence="1" id="KW-0433">Leucine-rich repeat</keyword>
<evidence type="ECO:0000256" key="2">
    <source>
        <dbReference type="ARBA" id="ARBA00022737"/>
    </source>
</evidence>
<dbReference type="SUPFAM" id="SSF52058">
    <property type="entry name" value="L domain-like"/>
    <property type="match status" value="1"/>
</dbReference>
<dbReference type="PANTHER" id="PTHR46652">
    <property type="entry name" value="LEUCINE-RICH REPEAT AND IQ DOMAIN-CONTAINING PROTEIN 1-RELATED"/>
    <property type="match status" value="1"/>
</dbReference>
<dbReference type="Pfam" id="PF13855">
    <property type="entry name" value="LRR_8"/>
    <property type="match status" value="1"/>
</dbReference>
<dbReference type="CDD" id="cd21340">
    <property type="entry name" value="PPP1R42"/>
    <property type="match status" value="1"/>
</dbReference>
<dbReference type="SMART" id="SM00365">
    <property type="entry name" value="LRR_SD22"/>
    <property type="match status" value="5"/>
</dbReference>
<evidence type="ECO:0000313" key="4">
    <source>
        <dbReference type="Proteomes" id="UP000076502"/>
    </source>
</evidence>
<dbReference type="InterPro" id="IPR050836">
    <property type="entry name" value="SDS22/Internalin_LRR"/>
</dbReference>
<proteinExistence type="predicted"/>
<name>A0A154PCT5_DUFNO</name>
<keyword evidence="2" id="KW-0677">Repeat</keyword>
<evidence type="ECO:0000313" key="3">
    <source>
        <dbReference type="EMBL" id="KZC09010.1"/>
    </source>
</evidence>
<dbReference type="Gene3D" id="3.80.10.10">
    <property type="entry name" value="Ribonuclease Inhibitor"/>
    <property type="match status" value="2"/>
</dbReference>
<reference evidence="3 4" key="1">
    <citation type="submission" date="2015-07" db="EMBL/GenBank/DDBJ databases">
        <title>The genome of Dufourea novaeangliae.</title>
        <authorList>
            <person name="Pan H."/>
            <person name="Kapheim K."/>
        </authorList>
    </citation>
    <scope>NUCLEOTIDE SEQUENCE [LARGE SCALE GENOMIC DNA]</scope>
    <source>
        <strain evidence="3">0120121106</strain>
        <tissue evidence="3">Whole body</tissue>
    </source>
</reference>
<dbReference type="PROSITE" id="PS51450">
    <property type="entry name" value="LRR"/>
    <property type="match status" value="4"/>
</dbReference>
<dbReference type="EMBL" id="KQ434864">
    <property type="protein sequence ID" value="KZC09010.1"/>
    <property type="molecule type" value="Genomic_DNA"/>
</dbReference>
<organism evidence="3 4">
    <name type="scientific">Dufourea novaeangliae</name>
    <name type="common">Sweat bee</name>
    <dbReference type="NCBI Taxonomy" id="178035"/>
    <lineage>
        <taxon>Eukaryota</taxon>
        <taxon>Metazoa</taxon>
        <taxon>Ecdysozoa</taxon>
        <taxon>Arthropoda</taxon>
        <taxon>Hexapoda</taxon>
        <taxon>Insecta</taxon>
        <taxon>Pterygota</taxon>
        <taxon>Neoptera</taxon>
        <taxon>Endopterygota</taxon>
        <taxon>Hymenoptera</taxon>
        <taxon>Apocrita</taxon>
        <taxon>Aculeata</taxon>
        <taxon>Apoidea</taxon>
        <taxon>Anthophila</taxon>
        <taxon>Halictidae</taxon>
        <taxon>Rophitinae</taxon>
        <taxon>Dufourea</taxon>
    </lineage>
</organism>
<dbReference type="Pfam" id="PF12799">
    <property type="entry name" value="LRR_4"/>
    <property type="match status" value="1"/>
</dbReference>
<dbReference type="STRING" id="178035.A0A154PCT5"/>
<dbReference type="OrthoDB" id="10262005at2759"/>
<dbReference type="Proteomes" id="UP000076502">
    <property type="component" value="Unassembled WGS sequence"/>
</dbReference>